<evidence type="ECO:0000313" key="1">
    <source>
        <dbReference type="EMBL" id="KAJ9129968.1"/>
    </source>
</evidence>
<comment type="caution">
    <text evidence="1">The sequence shown here is derived from an EMBL/GenBank/DDBJ whole genome shotgun (WGS) entry which is preliminary data.</text>
</comment>
<dbReference type="EMBL" id="JANBVO010000117">
    <property type="protein sequence ID" value="KAJ9129968.1"/>
    <property type="molecule type" value="Genomic_DNA"/>
</dbReference>
<sequence length="177" mass="20694">MTSICHQRKAVGKPHFNKKYDAISTDLILYLVVDMGLRWESVKGIYRNIYKELTGVEDAVEKSRETQGLQGVFYRLNNFVPAVDADGRLKFKNGKEYTIPLKQREQFYSKLGLIDRYPERVYRMRHKYTYIQSSDIARAAALTGIRDAQRIANGLPVWKPNNEKERVLHTYRSHKSH</sequence>
<evidence type="ECO:0000313" key="2">
    <source>
        <dbReference type="Proteomes" id="UP001174694"/>
    </source>
</evidence>
<name>A0AA38VFI6_9PEZI</name>
<gene>
    <name evidence="1" type="ORF">NKR23_g12401</name>
</gene>
<dbReference type="AlphaFoldDB" id="A0AA38VFI6"/>
<reference evidence="1" key="1">
    <citation type="submission" date="2022-07" db="EMBL/GenBank/DDBJ databases">
        <title>Fungi with potential for degradation of polypropylene.</title>
        <authorList>
            <person name="Gostincar C."/>
        </authorList>
    </citation>
    <scope>NUCLEOTIDE SEQUENCE</scope>
    <source>
        <strain evidence="1">EXF-13308</strain>
    </source>
</reference>
<accession>A0AA38VFI6</accession>
<organism evidence="1 2">
    <name type="scientific">Pleurostoma richardsiae</name>
    <dbReference type="NCBI Taxonomy" id="41990"/>
    <lineage>
        <taxon>Eukaryota</taxon>
        <taxon>Fungi</taxon>
        <taxon>Dikarya</taxon>
        <taxon>Ascomycota</taxon>
        <taxon>Pezizomycotina</taxon>
        <taxon>Sordariomycetes</taxon>
        <taxon>Sordariomycetidae</taxon>
        <taxon>Calosphaeriales</taxon>
        <taxon>Pleurostomataceae</taxon>
        <taxon>Pleurostoma</taxon>
    </lineage>
</organism>
<protein>
    <submittedName>
        <fullName evidence="1">Uncharacterized protein</fullName>
    </submittedName>
</protein>
<keyword evidence="2" id="KW-1185">Reference proteome</keyword>
<dbReference type="Proteomes" id="UP001174694">
    <property type="component" value="Unassembled WGS sequence"/>
</dbReference>
<proteinExistence type="predicted"/>